<comment type="caution">
    <text evidence="7">The sequence shown here is derived from an EMBL/GenBank/DDBJ whole genome shotgun (WGS) entry which is preliminary data.</text>
</comment>
<evidence type="ECO:0000256" key="1">
    <source>
        <dbReference type="ARBA" id="ARBA00004141"/>
    </source>
</evidence>
<gene>
    <name evidence="7" type="ORF">B296_00055951</name>
</gene>
<keyword evidence="3 5" id="KW-1133">Transmembrane helix</keyword>
<feature type="transmembrane region" description="Helical" evidence="5">
    <location>
        <begin position="85"/>
        <end position="109"/>
    </location>
</feature>
<evidence type="ECO:0000256" key="5">
    <source>
        <dbReference type="SAM" id="Phobius"/>
    </source>
</evidence>
<sequence>MRHATLELASSLNAGVSRKPHPHEYTPLSSLPARKRSFHDHDFFSSSYFSLGWLSLIGIICLQTINGANTDIPVYSSELKKISQAGINFLAFASDAGKLFGWFSGFLFLDKARFTYQHMVVPAALAGNGICWIDIACYLICIRSFASDTCVADSTSYGGLSAKVYTVLASAVLHRKSEQHYLLLNAVEKLPMSLLVSESTLKSCRCD</sequence>
<comment type="subcellular location">
    <subcellularLocation>
        <location evidence="1">Membrane</location>
        <topology evidence="1">Multi-pass membrane protein</topology>
    </subcellularLocation>
</comment>
<keyword evidence="2 5" id="KW-0812">Transmembrane</keyword>
<dbReference type="PANTHER" id="PTHR21576:SF11">
    <property type="entry name" value="MAJOR FACILITATOR SUPERFAMILY PROTEIN"/>
    <property type="match status" value="1"/>
</dbReference>
<evidence type="ECO:0000256" key="4">
    <source>
        <dbReference type="ARBA" id="ARBA00023136"/>
    </source>
</evidence>
<evidence type="ECO:0000259" key="6">
    <source>
        <dbReference type="Pfam" id="PF06813"/>
    </source>
</evidence>
<keyword evidence="4 5" id="KW-0472">Membrane</keyword>
<dbReference type="Proteomes" id="UP000287651">
    <property type="component" value="Unassembled WGS sequence"/>
</dbReference>
<dbReference type="AlphaFoldDB" id="A0A426XTK7"/>
<protein>
    <recommendedName>
        <fullName evidence="6">Nodulin-like domain-containing protein</fullName>
    </recommendedName>
</protein>
<feature type="domain" description="Nodulin-like" evidence="6">
    <location>
        <begin position="113"/>
        <end position="196"/>
    </location>
</feature>
<evidence type="ECO:0000313" key="7">
    <source>
        <dbReference type="EMBL" id="RRT42827.1"/>
    </source>
</evidence>
<feature type="transmembrane region" description="Helical" evidence="5">
    <location>
        <begin position="43"/>
        <end position="65"/>
    </location>
</feature>
<evidence type="ECO:0000256" key="3">
    <source>
        <dbReference type="ARBA" id="ARBA00022989"/>
    </source>
</evidence>
<proteinExistence type="predicted"/>
<dbReference type="EMBL" id="AMZH03017560">
    <property type="protein sequence ID" value="RRT42827.1"/>
    <property type="molecule type" value="Genomic_DNA"/>
</dbReference>
<dbReference type="PANTHER" id="PTHR21576">
    <property type="entry name" value="UNCHARACTERIZED NODULIN-LIKE PROTEIN"/>
    <property type="match status" value="1"/>
</dbReference>
<dbReference type="GO" id="GO:0016020">
    <property type="term" value="C:membrane"/>
    <property type="evidence" value="ECO:0007669"/>
    <property type="project" value="UniProtKB-SubCell"/>
</dbReference>
<dbReference type="Pfam" id="PF06813">
    <property type="entry name" value="Nodulin-like"/>
    <property type="match status" value="2"/>
</dbReference>
<feature type="domain" description="Nodulin-like" evidence="6">
    <location>
        <begin position="53"/>
        <end position="107"/>
    </location>
</feature>
<name>A0A426XTK7_ENSVE</name>
<accession>A0A426XTK7</accession>
<evidence type="ECO:0000313" key="8">
    <source>
        <dbReference type="Proteomes" id="UP000287651"/>
    </source>
</evidence>
<dbReference type="InterPro" id="IPR010658">
    <property type="entry name" value="Nodulin-like"/>
</dbReference>
<organism evidence="7 8">
    <name type="scientific">Ensete ventricosum</name>
    <name type="common">Abyssinian banana</name>
    <name type="synonym">Musa ensete</name>
    <dbReference type="NCBI Taxonomy" id="4639"/>
    <lineage>
        <taxon>Eukaryota</taxon>
        <taxon>Viridiplantae</taxon>
        <taxon>Streptophyta</taxon>
        <taxon>Embryophyta</taxon>
        <taxon>Tracheophyta</taxon>
        <taxon>Spermatophyta</taxon>
        <taxon>Magnoliopsida</taxon>
        <taxon>Liliopsida</taxon>
        <taxon>Zingiberales</taxon>
        <taxon>Musaceae</taxon>
        <taxon>Ensete</taxon>
    </lineage>
</organism>
<reference evidence="7 8" key="1">
    <citation type="journal article" date="2014" name="Agronomy (Basel)">
        <title>A Draft Genome Sequence for Ensete ventricosum, the Drought-Tolerant Tree Against Hunger.</title>
        <authorList>
            <person name="Harrison J."/>
            <person name="Moore K.A."/>
            <person name="Paszkiewicz K."/>
            <person name="Jones T."/>
            <person name="Grant M."/>
            <person name="Ambacheew D."/>
            <person name="Muzemil S."/>
            <person name="Studholme D.J."/>
        </authorList>
    </citation>
    <scope>NUCLEOTIDE SEQUENCE [LARGE SCALE GENOMIC DNA]</scope>
</reference>
<evidence type="ECO:0000256" key="2">
    <source>
        <dbReference type="ARBA" id="ARBA00022692"/>
    </source>
</evidence>